<sequence length="132" mass="15403">MLKIVSFYYVYPHLLKRMESFPRPLNYQAKKISNISDSFELTPSPRSLFFEMNSTHEAAIYSLYQKSLVNIERNIVSLEKQNLPNELIQKFKTDKLTNSDLFKILVECLPKVKLDGNNGLKAKSGLMEYKYD</sequence>
<dbReference type="InterPro" id="IPR046901">
    <property type="entry name" value="ABC-3C_MC5"/>
</dbReference>
<dbReference type="AlphaFoldDB" id="A0A290S343"/>
<proteinExistence type="predicted"/>
<reference evidence="1 2" key="1">
    <citation type="journal article" date="2012" name="J. Bacteriol.">
        <title>Genome sequences of type strains of seven species of the marine bacterium Pseudoalteromonas.</title>
        <authorList>
            <person name="Xie B.B."/>
            <person name="Shu Y.L."/>
            <person name="Qin Q.L."/>
            <person name="Rong J.C."/>
            <person name="Zhang X.Y."/>
            <person name="Chen X.L."/>
            <person name="Shi M."/>
            <person name="He H.L."/>
            <person name="Zhou B.C."/>
            <person name="Zhang Y.Z."/>
        </authorList>
    </citation>
    <scope>NUCLEOTIDE SEQUENCE [LARGE SCALE GENOMIC DNA]</scope>
    <source>
        <strain evidence="1 2">A 37-1-2</strain>
    </source>
</reference>
<dbReference type="EMBL" id="CP011025">
    <property type="protein sequence ID" value="ATC86526.1"/>
    <property type="molecule type" value="Genomic_DNA"/>
</dbReference>
<dbReference type="Proteomes" id="UP000016505">
    <property type="component" value="Chromosome I"/>
</dbReference>
<protein>
    <submittedName>
        <fullName evidence="1">Uncharacterized protein</fullName>
    </submittedName>
</protein>
<evidence type="ECO:0000313" key="2">
    <source>
        <dbReference type="Proteomes" id="UP000016505"/>
    </source>
</evidence>
<dbReference type="Pfam" id="PF20291">
    <property type="entry name" value="MC5"/>
    <property type="match status" value="1"/>
</dbReference>
<dbReference type="KEGG" id="part:PARC_a1978"/>
<accession>A0A290S343</accession>
<name>A0A290S343_9GAMM</name>
<gene>
    <name evidence="1" type="ORF">PARC_a1978</name>
</gene>
<evidence type="ECO:0000313" key="1">
    <source>
        <dbReference type="EMBL" id="ATC86526.1"/>
    </source>
</evidence>
<organism evidence="1 2">
    <name type="scientific">Pseudoalteromonas arctica A 37-1-2</name>
    <dbReference type="NCBI Taxonomy" id="1117313"/>
    <lineage>
        <taxon>Bacteria</taxon>
        <taxon>Pseudomonadati</taxon>
        <taxon>Pseudomonadota</taxon>
        <taxon>Gammaproteobacteria</taxon>
        <taxon>Alteromonadales</taxon>
        <taxon>Pseudoalteromonadaceae</taxon>
        <taxon>Pseudoalteromonas</taxon>
    </lineage>
</organism>